<keyword evidence="1" id="KW-0732">Signal</keyword>
<gene>
    <name evidence="3" type="ORF">YK48G_19320</name>
</gene>
<protein>
    <recommendedName>
        <fullName evidence="2">SGNH hydrolase-type esterase domain-containing protein</fullName>
    </recommendedName>
</protein>
<proteinExistence type="predicted"/>
<dbReference type="Gene3D" id="3.40.50.1110">
    <property type="entry name" value="SGNH hydrolase"/>
    <property type="match status" value="1"/>
</dbReference>
<dbReference type="Pfam" id="PF13472">
    <property type="entry name" value="Lipase_GDSL_2"/>
    <property type="match status" value="1"/>
</dbReference>
<accession>A0ABQ3W240</accession>
<sequence length="353" mass="39500">MVSINKRLTILVGAFVVATLGFGAGCHSTANTSSNDGAAKVSIRFQFPIHSHAYALKRGAVLYTTPQLTKSVSSKPFQTTTWYRNKVADITVNGKNVIIYRLTSANDRHTYWVLHSQIKGILSKSFNVKLPQAGNRFANKQLGVFGDSIPSGWDGYHFYLNNSYFDWVAKYLGMNNRVMNYAVPSAKIVGHRFAYVGTKRVAQDLPVAIKYHEAQIKKMNMIFIHMGTNDYTNLSGSGSLQNVTRHLYQDVKLIKKINPTAHIYGVLPISRYDELGASREHMYNQYGYTYGQLRTAEAAVYRKLGATVINFQRFAPNIITAQNKDLTLQDAEIHPTAQTAQKLGYALAKELSK</sequence>
<name>A0ABQ3W240_9LACO</name>
<comment type="caution">
    <text evidence="3">The sequence shown here is derived from an EMBL/GenBank/DDBJ whole genome shotgun (WGS) entry which is preliminary data.</text>
</comment>
<dbReference type="SUPFAM" id="SSF52266">
    <property type="entry name" value="SGNH hydrolase"/>
    <property type="match status" value="1"/>
</dbReference>
<dbReference type="InterPro" id="IPR036514">
    <property type="entry name" value="SGNH_hydro_sf"/>
</dbReference>
<feature type="signal peptide" evidence="1">
    <location>
        <begin position="1"/>
        <end position="23"/>
    </location>
</feature>
<feature type="domain" description="SGNH hydrolase-type esterase" evidence="2">
    <location>
        <begin position="144"/>
        <end position="340"/>
    </location>
</feature>
<feature type="chain" id="PRO_5046416695" description="SGNH hydrolase-type esterase domain-containing protein" evidence="1">
    <location>
        <begin position="24"/>
        <end position="353"/>
    </location>
</feature>
<dbReference type="InterPro" id="IPR013830">
    <property type="entry name" value="SGNH_hydro"/>
</dbReference>
<evidence type="ECO:0000256" key="1">
    <source>
        <dbReference type="SAM" id="SignalP"/>
    </source>
</evidence>
<dbReference type="RefSeq" id="WP_203630501.1">
    <property type="nucleotide sequence ID" value="NZ_BNJR01000016.1"/>
</dbReference>
<dbReference type="PROSITE" id="PS51257">
    <property type="entry name" value="PROKAR_LIPOPROTEIN"/>
    <property type="match status" value="1"/>
</dbReference>
<keyword evidence="4" id="KW-1185">Reference proteome</keyword>
<dbReference type="Proteomes" id="UP000604765">
    <property type="component" value="Unassembled WGS sequence"/>
</dbReference>
<organism evidence="3 4">
    <name type="scientific">Lentilactobacillus fungorum</name>
    <dbReference type="NCBI Taxonomy" id="2201250"/>
    <lineage>
        <taxon>Bacteria</taxon>
        <taxon>Bacillati</taxon>
        <taxon>Bacillota</taxon>
        <taxon>Bacilli</taxon>
        <taxon>Lactobacillales</taxon>
        <taxon>Lactobacillaceae</taxon>
        <taxon>Lentilactobacillus</taxon>
    </lineage>
</organism>
<evidence type="ECO:0000313" key="4">
    <source>
        <dbReference type="Proteomes" id="UP000604765"/>
    </source>
</evidence>
<evidence type="ECO:0000259" key="2">
    <source>
        <dbReference type="Pfam" id="PF13472"/>
    </source>
</evidence>
<reference evidence="3 4" key="1">
    <citation type="journal article" date="2021" name="Int. J. Syst. Evol. Microbiol.">
        <title>Lentilactobacillus fungorum sp. nov., isolated from spent mushroom substrates.</title>
        <authorList>
            <person name="Tohno M."/>
            <person name="Tanizawa Y."/>
            <person name="Kojima Y."/>
            <person name="Sakamoto M."/>
            <person name="Ohkuma M."/>
            <person name="Kobayashi H."/>
        </authorList>
    </citation>
    <scope>NUCLEOTIDE SEQUENCE [LARGE SCALE GENOMIC DNA]</scope>
    <source>
        <strain evidence="3 4">YK48G</strain>
    </source>
</reference>
<evidence type="ECO:0000313" key="3">
    <source>
        <dbReference type="EMBL" id="GHP14507.1"/>
    </source>
</evidence>
<dbReference type="CDD" id="cd00229">
    <property type="entry name" value="SGNH_hydrolase"/>
    <property type="match status" value="1"/>
</dbReference>
<dbReference type="EMBL" id="BNJR01000016">
    <property type="protein sequence ID" value="GHP14507.1"/>
    <property type="molecule type" value="Genomic_DNA"/>
</dbReference>